<accession>A0A5B7AIN0</accession>
<organism evidence="3">
    <name type="scientific">Davidia involucrata</name>
    <name type="common">Dove tree</name>
    <dbReference type="NCBI Taxonomy" id="16924"/>
    <lineage>
        <taxon>Eukaryota</taxon>
        <taxon>Viridiplantae</taxon>
        <taxon>Streptophyta</taxon>
        <taxon>Embryophyta</taxon>
        <taxon>Tracheophyta</taxon>
        <taxon>Spermatophyta</taxon>
        <taxon>Magnoliopsida</taxon>
        <taxon>eudicotyledons</taxon>
        <taxon>Gunneridae</taxon>
        <taxon>Pentapetalae</taxon>
        <taxon>asterids</taxon>
        <taxon>Cornales</taxon>
        <taxon>Nyssaceae</taxon>
        <taxon>Davidia</taxon>
    </lineage>
</organism>
<feature type="coiled-coil region" evidence="1">
    <location>
        <begin position="43"/>
        <end position="70"/>
    </location>
</feature>
<protein>
    <submittedName>
        <fullName evidence="3">Putative coiled-coil domain-containing protein 93</fullName>
    </submittedName>
</protein>
<dbReference type="PANTHER" id="PTHR16441">
    <property type="entry name" value="FIDIPIDINE"/>
    <property type="match status" value="1"/>
</dbReference>
<evidence type="ECO:0000313" key="3">
    <source>
        <dbReference type="EMBL" id="MPA56600.1"/>
    </source>
</evidence>
<keyword evidence="1" id="KW-0175">Coiled coil</keyword>
<name>A0A5B7AIN0_DAVIN</name>
<dbReference type="EMBL" id="GHES01026041">
    <property type="protein sequence ID" value="MPA56600.1"/>
    <property type="molecule type" value="Transcribed_RNA"/>
</dbReference>
<evidence type="ECO:0000259" key="2">
    <source>
        <dbReference type="Pfam" id="PF09762"/>
    </source>
</evidence>
<dbReference type="InterPro" id="IPR039116">
    <property type="entry name" value="CCDC93"/>
</dbReference>
<feature type="domain" description="CCDC93 coiled-coil" evidence="2">
    <location>
        <begin position="3"/>
        <end position="94"/>
    </location>
</feature>
<dbReference type="GO" id="GO:0006893">
    <property type="term" value="P:Golgi to plasma membrane transport"/>
    <property type="evidence" value="ECO:0007669"/>
    <property type="project" value="TreeGrafter"/>
</dbReference>
<gene>
    <name evidence="3" type="ORF">Din_026041</name>
</gene>
<sequence length="100" mass="11178">MLKETSLLNSISSQFQDAITSTTGRTKLIDSMDGIVKGTQQKLEKVQLVLQAEQKVCDALKERYAAAIAEQRHSYSLLKAFQEECAKNECLRSQTSEILP</sequence>
<proteinExistence type="predicted"/>
<dbReference type="AlphaFoldDB" id="A0A5B7AIN0"/>
<reference evidence="3" key="1">
    <citation type="submission" date="2019-08" db="EMBL/GenBank/DDBJ databases">
        <title>Reference gene set and small RNA set construction with multiple tissues from Davidia involucrata Baill.</title>
        <authorList>
            <person name="Yang H."/>
            <person name="Zhou C."/>
            <person name="Li G."/>
            <person name="Wang J."/>
            <person name="Gao P."/>
            <person name="Wang M."/>
            <person name="Wang R."/>
            <person name="Zhao Y."/>
        </authorList>
    </citation>
    <scope>NUCLEOTIDE SEQUENCE</scope>
    <source>
        <tissue evidence="3">Mixed with DoveR01_LX</tissue>
    </source>
</reference>
<dbReference type="InterPro" id="IPR019159">
    <property type="entry name" value="CCDC93_CC"/>
</dbReference>
<dbReference type="Pfam" id="PF09762">
    <property type="entry name" value="CCDC93_CC"/>
    <property type="match status" value="1"/>
</dbReference>
<dbReference type="PANTHER" id="PTHR16441:SF0">
    <property type="entry name" value="COILED-COIL DOMAIN-CONTAINING PROTEIN 93"/>
    <property type="match status" value="1"/>
</dbReference>
<evidence type="ECO:0000256" key="1">
    <source>
        <dbReference type="SAM" id="Coils"/>
    </source>
</evidence>